<evidence type="ECO:0000313" key="2">
    <source>
        <dbReference type="EMBL" id="PKD26635.1"/>
    </source>
</evidence>
<accession>A0A2N0UI22</accession>
<keyword evidence="3" id="KW-1185">Reference proteome</keyword>
<dbReference type="EMBL" id="NNSR01000074">
    <property type="protein sequence ID" value="PKD26635.1"/>
    <property type="molecule type" value="Genomic_DNA"/>
</dbReference>
<comment type="caution">
    <text evidence="2">The sequence shown here is derived from an EMBL/GenBank/DDBJ whole genome shotgun (WGS) entry which is preliminary data.</text>
</comment>
<sequence>MWDWILEYWLQALFGVILTAIVAIVKTEWSKIKAIGKGTQSLLRAELIRSGEKYIERGWIEVYAKDAYDKCYQSYHHLGQNGTMDDMHEKVMDLPTNPIRKDENNE</sequence>
<evidence type="ECO:0000313" key="3">
    <source>
        <dbReference type="Proteomes" id="UP000233425"/>
    </source>
</evidence>
<name>A0A2N0UI22_9FIRM</name>
<dbReference type="Proteomes" id="UP000233425">
    <property type="component" value="Unassembled WGS sequence"/>
</dbReference>
<dbReference type="AlphaFoldDB" id="A0A2N0UI22"/>
<reference evidence="2" key="1">
    <citation type="journal article" date="2018" name="Environ. Microbiol.">
        <title>Sporulation capability and amylosome conservation among diverse human colonic and rumen isolates of the keystone starch-degrader Ruminococcus bromii.</title>
        <authorList>
            <person name="Mukhopadhya I."/>
            <person name="Morais S."/>
            <person name="Laverde-Gomez J."/>
            <person name="Sheridan P.O."/>
            <person name="Walker A.W."/>
            <person name="Kelly W."/>
            <person name="Klieve A.V."/>
            <person name="Ouwerkerk D."/>
            <person name="Duncan S.H."/>
            <person name="Louis P."/>
            <person name="Koropatkin N."/>
            <person name="Cockburn D."/>
            <person name="Kibler R."/>
            <person name="Cooper P.J."/>
            <person name="Sandoval C."/>
            <person name="Crost E."/>
            <person name="Juge N."/>
            <person name="Bayer E.A."/>
            <person name="Flint H.J."/>
        </authorList>
    </citation>
    <scope>NUCLEOTIDE SEQUENCE [LARGE SCALE GENOMIC DNA]</scope>
    <source>
        <strain evidence="2">ATCC 27255</strain>
    </source>
</reference>
<evidence type="ECO:0000256" key="1">
    <source>
        <dbReference type="SAM" id="Phobius"/>
    </source>
</evidence>
<gene>
    <name evidence="2" type="ORF">RBATCC27255_02008</name>
</gene>
<feature type="transmembrane region" description="Helical" evidence="1">
    <location>
        <begin position="6"/>
        <end position="25"/>
    </location>
</feature>
<protein>
    <submittedName>
        <fullName evidence="2">Uncharacterized protein</fullName>
    </submittedName>
</protein>
<keyword evidence="1" id="KW-0472">Membrane</keyword>
<dbReference type="RefSeq" id="WP_101029897.1">
    <property type="nucleotide sequence ID" value="NZ_CABMMZ010000074.1"/>
</dbReference>
<keyword evidence="1" id="KW-0812">Transmembrane</keyword>
<keyword evidence="1" id="KW-1133">Transmembrane helix</keyword>
<organism evidence="2 3">
    <name type="scientific">Ruminococcus bromii</name>
    <dbReference type="NCBI Taxonomy" id="40518"/>
    <lineage>
        <taxon>Bacteria</taxon>
        <taxon>Bacillati</taxon>
        <taxon>Bacillota</taxon>
        <taxon>Clostridia</taxon>
        <taxon>Eubacteriales</taxon>
        <taxon>Oscillospiraceae</taxon>
        <taxon>Ruminococcus</taxon>
    </lineage>
</organism>
<proteinExistence type="predicted"/>